<dbReference type="AlphaFoldDB" id="A0A6N8EUJ4"/>
<dbReference type="EMBL" id="WNZZ01000011">
    <property type="protein sequence ID" value="MUG23916.1"/>
    <property type="molecule type" value="Genomic_DNA"/>
</dbReference>
<reference evidence="8 9" key="1">
    <citation type="submission" date="2019-11" db="EMBL/GenBank/DDBJ databases">
        <title>Draft genome sequences of five Paenibacillus species of dairy origin.</title>
        <authorList>
            <person name="Olajide A.M."/>
            <person name="Chen S."/>
            <person name="Lapointe G."/>
        </authorList>
    </citation>
    <scope>NUCLEOTIDE SEQUENCE [LARGE SCALE GENOMIC DNA]</scope>
    <source>
        <strain evidence="8 9">3CT49</strain>
    </source>
</reference>
<dbReference type="Pfam" id="PF01497">
    <property type="entry name" value="Peripla_BP_2"/>
    <property type="match status" value="1"/>
</dbReference>
<evidence type="ECO:0000256" key="5">
    <source>
        <dbReference type="SAM" id="MobiDB-lite"/>
    </source>
</evidence>
<organism evidence="8 9">
    <name type="scientific">Paenibacillus macerans</name>
    <name type="common">Bacillus macerans</name>
    <dbReference type="NCBI Taxonomy" id="44252"/>
    <lineage>
        <taxon>Bacteria</taxon>
        <taxon>Bacillati</taxon>
        <taxon>Bacillota</taxon>
        <taxon>Bacilli</taxon>
        <taxon>Bacillales</taxon>
        <taxon>Paenibacillaceae</taxon>
        <taxon>Paenibacillus</taxon>
    </lineage>
</organism>
<feature type="domain" description="Fe/B12 periplasmic-binding" evidence="7">
    <location>
        <begin position="68"/>
        <end position="330"/>
    </location>
</feature>
<dbReference type="InterPro" id="IPR002491">
    <property type="entry name" value="ABC_transptr_periplasmic_BD"/>
</dbReference>
<dbReference type="PANTHER" id="PTHR30532">
    <property type="entry name" value="IRON III DICITRATE-BINDING PERIPLASMIC PROTEIN"/>
    <property type="match status" value="1"/>
</dbReference>
<dbReference type="PROSITE" id="PS50983">
    <property type="entry name" value="FE_B12_PBP"/>
    <property type="match status" value="1"/>
</dbReference>
<evidence type="ECO:0000256" key="2">
    <source>
        <dbReference type="ARBA" id="ARBA00008814"/>
    </source>
</evidence>
<evidence type="ECO:0000259" key="7">
    <source>
        <dbReference type="PROSITE" id="PS50983"/>
    </source>
</evidence>
<evidence type="ECO:0000256" key="6">
    <source>
        <dbReference type="SAM" id="SignalP"/>
    </source>
</evidence>
<evidence type="ECO:0000256" key="1">
    <source>
        <dbReference type="ARBA" id="ARBA00004196"/>
    </source>
</evidence>
<protein>
    <submittedName>
        <fullName evidence="8">ABC transporter substrate-binding protein</fullName>
    </submittedName>
</protein>
<gene>
    <name evidence="8" type="ORF">GNQ08_16110</name>
</gene>
<evidence type="ECO:0000256" key="3">
    <source>
        <dbReference type="ARBA" id="ARBA00022448"/>
    </source>
</evidence>
<dbReference type="OrthoDB" id="2901226at2"/>
<dbReference type="PROSITE" id="PS51257">
    <property type="entry name" value="PROKAR_LIPOPROTEIN"/>
    <property type="match status" value="1"/>
</dbReference>
<comment type="similarity">
    <text evidence="2">Belongs to the bacterial solute-binding protein 8 family.</text>
</comment>
<dbReference type="RefSeq" id="WP_036622045.1">
    <property type="nucleotide sequence ID" value="NZ_BGML01000006.1"/>
</dbReference>
<dbReference type="PANTHER" id="PTHR30532:SF21">
    <property type="entry name" value="SIDEROPHORE-BINDING LIPOPROTEIN YFIY-RELATED"/>
    <property type="match status" value="1"/>
</dbReference>
<dbReference type="SUPFAM" id="SSF53807">
    <property type="entry name" value="Helical backbone' metal receptor"/>
    <property type="match status" value="1"/>
</dbReference>
<sequence>MKKMFSMLLALMFIMGVLTACGGAAKSAAHLEGQPAANGSGNRTGGNPKGDGPSSSGADLVIDPSTAKIASMSIHITNNLLALGIKPAGSVIGGDVKDFLPHVKERLEGTVKYGVVADPDMEALLASKPDYIFIDSTYSGADLAKFEKIAPTISINLDEGTWRDHLKQIAGYFGREAEAESFIADYDAKAQRVSEKIKAKLGENAKVMAVRMTAKELRVMSTARPLGPILFKDLGLSMADGVDKISADEPYEVISKEVLPDFDADAIFVIVSSGNEAAANFAELEKNAVWQNLKAVKQKHVYVLDGQKWLDYSSLGQTMALDNAEQLFNK</sequence>
<accession>A0A6N8EUJ4</accession>
<evidence type="ECO:0000313" key="8">
    <source>
        <dbReference type="EMBL" id="MUG23916.1"/>
    </source>
</evidence>
<dbReference type="InterPro" id="IPR051313">
    <property type="entry name" value="Bact_iron-sidero_bind"/>
</dbReference>
<dbReference type="GO" id="GO:1901678">
    <property type="term" value="P:iron coordination entity transport"/>
    <property type="evidence" value="ECO:0007669"/>
    <property type="project" value="UniProtKB-ARBA"/>
</dbReference>
<dbReference type="GO" id="GO:0030288">
    <property type="term" value="C:outer membrane-bounded periplasmic space"/>
    <property type="evidence" value="ECO:0007669"/>
    <property type="project" value="TreeGrafter"/>
</dbReference>
<comment type="caution">
    <text evidence="8">The sequence shown here is derived from an EMBL/GenBank/DDBJ whole genome shotgun (WGS) entry which is preliminary data.</text>
</comment>
<proteinExistence type="inferred from homology"/>
<dbReference type="Gene3D" id="3.40.50.1980">
    <property type="entry name" value="Nitrogenase molybdenum iron protein domain"/>
    <property type="match status" value="2"/>
</dbReference>
<name>A0A6N8EUJ4_PAEMA</name>
<dbReference type="GeneID" id="77006582"/>
<feature type="chain" id="PRO_5039466387" evidence="6">
    <location>
        <begin position="21"/>
        <end position="330"/>
    </location>
</feature>
<feature type="signal peptide" evidence="6">
    <location>
        <begin position="1"/>
        <end position="20"/>
    </location>
</feature>
<evidence type="ECO:0000256" key="4">
    <source>
        <dbReference type="ARBA" id="ARBA00022729"/>
    </source>
</evidence>
<evidence type="ECO:0000313" key="9">
    <source>
        <dbReference type="Proteomes" id="UP000442469"/>
    </source>
</evidence>
<feature type="region of interest" description="Disordered" evidence="5">
    <location>
        <begin position="34"/>
        <end position="58"/>
    </location>
</feature>
<dbReference type="Proteomes" id="UP000442469">
    <property type="component" value="Unassembled WGS sequence"/>
</dbReference>
<dbReference type="CDD" id="cd01138">
    <property type="entry name" value="FeuA"/>
    <property type="match status" value="1"/>
</dbReference>
<keyword evidence="3" id="KW-0813">Transport</keyword>
<comment type="subcellular location">
    <subcellularLocation>
        <location evidence="1">Cell envelope</location>
    </subcellularLocation>
</comment>
<keyword evidence="4 6" id="KW-0732">Signal</keyword>